<dbReference type="Pfam" id="PF00378">
    <property type="entry name" value="ECH_1"/>
    <property type="match status" value="1"/>
</dbReference>
<evidence type="ECO:0000313" key="3">
    <source>
        <dbReference type="EMBL" id="ADP19969.1"/>
    </source>
</evidence>
<dbReference type="HOGENOM" id="CLU_009834_7_6_4"/>
<dbReference type="InterPro" id="IPR001753">
    <property type="entry name" value="Enoyl-CoA_hydra/iso"/>
</dbReference>
<accession>E3HY15</accession>
<sequence length="256" mass="26826">MTVTTTFRDRLAVIELNRPEALNALNAQTLAELDAALDEVEASDSKAIVFTGAGDKAFCAGADIAELQKRSLAEHLANARLGQSIFDRIHQSARPSVAVIHGFAFGGGLELALACTFRIATARAKMGLPELKLGLIPGYGGTQRLPRLIGESRAAELILSSATVSAEEALRIGLVNRIVEDGAPADLGSAYMAPFVAQSRVAMSLAREAMRRGLDGTLPAGLAIEADLFALCTESNDGAEGIAAFLDKRAAAFTDS</sequence>
<dbReference type="Proteomes" id="UP000006876">
    <property type="component" value="Plasmid pA82"/>
</dbReference>
<dbReference type="PANTHER" id="PTHR11941:SF54">
    <property type="entry name" value="ENOYL-COA HYDRATASE, MITOCHONDRIAL"/>
    <property type="match status" value="1"/>
</dbReference>
<name>E3HY15_ACHXA</name>
<dbReference type="EC" id="4.2.1.55" evidence="3"/>
<reference evidence="4" key="1">
    <citation type="journal article" date="2011" name="J. Bacteriol.">
        <title>Complete genome sequence of the haloaromatic acid-degrading bacterium Achromobacter xylosoxidans A8.</title>
        <authorList>
            <person name="Strnad H."/>
            <person name="Ridl J."/>
            <person name="Paces J."/>
            <person name="Kolar M."/>
            <person name="Vlcek C."/>
            <person name="Paces V."/>
        </authorList>
    </citation>
    <scope>NUCLEOTIDE SEQUENCE [LARGE SCALE GENOMIC DNA]</scope>
    <source>
        <strain evidence="4">A8</strain>
        <plasmid evidence="4">pA82</plasmid>
    </source>
</reference>
<organism evidence="3 4">
    <name type="scientific">Achromobacter xylosoxidans (strain A8)</name>
    <dbReference type="NCBI Taxonomy" id="762376"/>
    <lineage>
        <taxon>Bacteria</taxon>
        <taxon>Pseudomonadati</taxon>
        <taxon>Pseudomonadota</taxon>
        <taxon>Betaproteobacteria</taxon>
        <taxon>Burkholderiales</taxon>
        <taxon>Alcaligenaceae</taxon>
        <taxon>Achromobacter</taxon>
    </lineage>
</organism>
<protein>
    <submittedName>
        <fullName evidence="3">3-hydroxybutyryl-CoA dehydratase 2</fullName>
        <ecNumber evidence="3">4.2.1.55</ecNumber>
    </submittedName>
</protein>
<dbReference type="FunFam" id="1.10.12.10:FF:000001">
    <property type="entry name" value="Probable enoyl-CoA hydratase, mitochondrial"/>
    <property type="match status" value="1"/>
</dbReference>
<dbReference type="InterPro" id="IPR029045">
    <property type="entry name" value="ClpP/crotonase-like_dom_sf"/>
</dbReference>
<evidence type="ECO:0000256" key="1">
    <source>
        <dbReference type="ARBA" id="ARBA00005254"/>
    </source>
</evidence>
<dbReference type="AlphaFoldDB" id="E3HY15"/>
<dbReference type="PATRIC" id="fig|762376.5.peg.6679"/>
<dbReference type="KEGG" id="axy:AXYL_06685"/>
<keyword evidence="2 3" id="KW-0456">Lyase</keyword>
<dbReference type="EMBL" id="CP002289">
    <property type="protein sequence ID" value="ADP19969.1"/>
    <property type="molecule type" value="Genomic_DNA"/>
</dbReference>
<evidence type="ECO:0000256" key="2">
    <source>
        <dbReference type="ARBA" id="ARBA00023239"/>
    </source>
</evidence>
<keyword evidence="3" id="KW-0614">Plasmid</keyword>
<dbReference type="GO" id="GO:0006635">
    <property type="term" value="P:fatty acid beta-oxidation"/>
    <property type="evidence" value="ECO:0007669"/>
    <property type="project" value="TreeGrafter"/>
</dbReference>
<dbReference type="OrthoDB" id="9775794at2"/>
<dbReference type="GO" id="GO:0016836">
    <property type="term" value="F:hydro-lyase activity"/>
    <property type="evidence" value="ECO:0007669"/>
    <property type="project" value="UniProtKB-ARBA"/>
</dbReference>
<dbReference type="InterPro" id="IPR014748">
    <property type="entry name" value="Enoyl-CoA_hydra_C"/>
</dbReference>
<dbReference type="Gene3D" id="3.90.226.10">
    <property type="entry name" value="2-enoyl-CoA Hydratase, Chain A, domain 1"/>
    <property type="match status" value="1"/>
</dbReference>
<dbReference type="CDD" id="cd06558">
    <property type="entry name" value="crotonase-like"/>
    <property type="match status" value="1"/>
</dbReference>
<dbReference type="eggNOG" id="COG1024">
    <property type="taxonomic scope" value="Bacteria"/>
</dbReference>
<dbReference type="Gene3D" id="1.10.12.10">
    <property type="entry name" value="Lyase 2-enoyl-coa Hydratase, Chain A, domain 2"/>
    <property type="match status" value="1"/>
</dbReference>
<dbReference type="PANTHER" id="PTHR11941">
    <property type="entry name" value="ENOYL-COA HYDRATASE-RELATED"/>
    <property type="match status" value="1"/>
</dbReference>
<dbReference type="RefSeq" id="WP_013397157.1">
    <property type="nucleotide sequence ID" value="NC_014642.1"/>
</dbReference>
<dbReference type="FunFam" id="3.90.226.10:FF:000009">
    <property type="entry name" value="Carnitinyl-CoA dehydratase"/>
    <property type="match status" value="1"/>
</dbReference>
<evidence type="ECO:0000313" key="4">
    <source>
        <dbReference type="Proteomes" id="UP000006876"/>
    </source>
</evidence>
<dbReference type="SUPFAM" id="SSF52096">
    <property type="entry name" value="ClpP/crotonase"/>
    <property type="match status" value="1"/>
</dbReference>
<proteinExistence type="inferred from homology"/>
<geneLocation type="plasmid" evidence="3 4">
    <name>pA82</name>
</geneLocation>
<comment type="similarity">
    <text evidence="1">Belongs to the enoyl-CoA hydratase/isomerase family.</text>
</comment>
<gene>
    <name evidence="3" type="ordered locus">AXYL_06685</name>
</gene>